<protein>
    <submittedName>
        <fullName evidence="4">ADP-ribose pyrophosphatase</fullName>
    </submittedName>
</protein>
<dbReference type="Gene3D" id="3.90.79.10">
    <property type="entry name" value="Nucleoside Triphosphate Pyrophosphohydrolase"/>
    <property type="match status" value="1"/>
</dbReference>
<dbReference type="Pfam" id="PF00293">
    <property type="entry name" value="NUDIX"/>
    <property type="match status" value="1"/>
</dbReference>
<dbReference type="GO" id="GO:0016787">
    <property type="term" value="F:hydrolase activity"/>
    <property type="evidence" value="ECO:0007669"/>
    <property type="project" value="UniProtKB-KW"/>
</dbReference>
<organism evidence="4 5">
    <name type="scientific">Senegalimassilia anaerobia</name>
    <dbReference type="NCBI Taxonomy" id="1473216"/>
    <lineage>
        <taxon>Bacteria</taxon>
        <taxon>Bacillati</taxon>
        <taxon>Actinomycetota</taxon>
        <taxon>Coriobacteriia</taxon>
        <taxon>Coriobacteriales</taxon>
        <taxon>Coriobacteriaceae</taxon>
        <taxon>Senegalimassilia</taxon>
    </lineage>
</organism>
<gene>
    <name evidence="4" type="ORF">C1880_03105</name>
</gene>
<dbReference type="RefSeq" id="WP_114620246.1">
    <property type="nucleotide sequence ID" value="NZ_CAJKON010000004.1"/>
</dbReference>
<dbReference type="PROSITE" id="PS51462">
    <property type="entry name" value="NUDIX"/>
    <property type="match status" value="1"/>
</dbReference>
<dbReference type="PROSITE" id="PS00893">
    <property type="entry name" value="NUDIX_BOX"/>
    <property type="match status" value="1"/>
</dbReference>
<proteinExistence type="predicted"/>
<comment type="cofactor">
    <cofactor evidence="1">
        <name>Mg(2+)</name>
        <dbReference type="ChEBI" id="CHEBI:18420"/>
    </cofactor>
</comment>
<evidence type="ECO:0000259" key="3">
    <source>
        <dbReference type="PROSITE" id="PS51462"/>
    </source>
</evidence>
<evidence type="ECO:0000256" key="2">
    <source>
        <dbReference type="ARBA" id="ARBA00022801"/>
    </source>
</evidence>
<keyword evidence="2" id="KW-0378">Hydrolase</keyword>
<accession>A0A369LEX2</accession>
<feature type="domain" description="Nudix hydrolase" evidence="3">
    <location>
        <begin position="19"/>
        <end position="152"/>
    </location>
</feature>
<evidence type="ECO:0000313" key="4">
    <source>
        <dbReference type="EMBL" id="RDB56766.1"/>
    </source>
</evidence>
<dbReference type="PANTHER" id="PTHR43046">
    <property type="entry name" value="GDP-MANNOSE MANNOSYL HYDROLASE"/>
    <property type="match status" value="1"/>
</dbReference>
<dbReference type="InterPro" id="IPR020084">
    <property type="entry name" value="NUDIX_hydrolase_CS"/>
</dbReference>
<dbReference type="SUPFAM" id="SSF55811">
    <property type="entry name" value="Nudix"/>
    <property type="match status" value="1"/>
</dbReference>
<sequence length="171" mass="18883">MSTPEFITNLRTKIGNDPLWLTGITAYVEDAQGRILLGKRADTGQWALIYGIVEPAEEPANTCVRETLEETGVDIQPVCLVSVKSSPYMVTYANGDQCQYMDLLFFCRPRIDGNAQPRVADDESLEVGWFAPDALPQPLATSTRSRLELVQRFKQNAAQGNPACLFASNLV</sequence>
<dbReference type="CDD" id="cd18879">
    <property type="entry name" value="NUDIX_Hydrolase"/>
    <property type="match status" value="1"/>
</dbReference>
<evidence type="ECO:0000313" key="5">
    <source>
        <dbReference type="Proteomes" id="UP000253792"/>
    </source>
</evidence>
<dbReference type="PANTHER" id="PTHR43046:SF16">
    <property type="entry name" value="ADP-RIBOSE PYROPHOSPHATASE YJHB-RELATED"/>
    <property type="match status" value="1"/>
</dbReference>
<evidence type="ECO:0000256" key="1">
    <source>
        <dbReference type="ARBA" id="ARBA00001946"/>
    </source>
</evidence>
<dbReference type="Proteomes" id="UP000253792">
    <property type="component" value="Unassembled WGS sequence"/>
</dbReference>
<dbReference type="AlphaFoldDB" id="A0A369LEX2"/>
<reference evidence="4 5" key="1">
    <citation type="journal article" date="2018" name="Elife">
        <title>Discovery and characterization of a prevalent human gut bacterial enzyme sufficient for the inactivation of a family of plant toxins.</title>
        <authorList>
            <person name="Koppel N."/>
            <person name="Bisanz J.E."/>
            <person name="Pandelia M.E."/>
            <person name="Turnbaugh P.J."/>
            <person name="Balskus E.P."/>
        </authorList>
    </citation>
    <scope>NUCLEOTIDE SEQUENCE [LARGE SCALE GENOMIC DNA]</scope>
    <source>
        <strain evidence="5">anaerobia AP69FAA</strain>
    </source>
</reference>
<keyword evidence="5" id="KW-1185">Reference proteome</keyword>
<dbReference type="InterPro" id="IPR000086">
    <property type="entry name" value="NUDIX_hydrolase_dom"/>
</dbReference>
<dbReference type="InterPro" id="IPR015797">
    <property type="entry name" value="NUDIX_hydrolase-like_dom_sf"/>
</dbReference>
<dbReference type="OrthoDB" id="9814308at2"/>
<dbReference type="EMBL" id="PPTP01000002">
    <property type="protein sequence ID" value="RDB56766.1"/>
    <property type="molecule type" value="Genomic_DNA"/>
</dbReference>
<dbReference type="STRING" id="1034345.GCA_000236865_01068"/>
<name>A0A369LEX2_9ACTN</name>
<comment type="caution">
    <text evidence="4">The sequence shown here is derived from an EMBL/GenBank/DDBJ whole genome shotgun (WGS) entry which is preliminary data.</text>
</comment>